<comment type="caution">
    <text evidence="2">The sequence shown here is derived from an EMBL/GenBank/DDBJ whole genome shotgun (WGS) entry which is preliminary data.</text>
</comment>
<evidence type="ECO:0000256" key="1">
    <source>
        <dbReference type="SAM" id="SignalP"/>
    </source>
</evidence>
<gene>
    <name evidence="2" type="ORF">ACFQ3T_17610</name>
</gene>
<proteinExistence type="predicted"/>
<evidence type="ECO:0008006" key="4">
    <source>
        <dbReference type="Google" id="ProtNLM"/>
    </source>
</evidence>
<protein>
    <recommendedName>
        <fullName evidence="4">Small secreted domain DUF320</fullName>
    </recommendedName>
</protein>
<accession>A0ABW3QW59</accession>
<dbReference type="EMBL" id="JBHTLK010000084">
    <property type="protein sequence ID" value="MFD1148951.1"/>
    <property type="molecule type" value="Genomic_DNA"/>
</dbReference>
<name>A0ABW3QW59_9PSEU</name>
<keyword evidence="1" id="KW-0732">Signal</keyword>
<dbReference type="RefSeq" id="WP_380724367.1">
    <property type="nucleotide sequence ID" value="NZ_JBHTLK010000084.1"/>
</dbReference>
<reference evidence="3" key="1">
    <citation type="journal article" date="2019" name="Int. J. Syst. Evol. Microbiol.">
        <title>The Global Catalogue of Microorganisms (GCM) 10K type strain sequencing project: providing services to taxonomists for standard genome sequencing and annotation.</title>
        <authorList>
            <consortium name="The Broad Institute Genomics Platform"/>
            <consortium name="The Broad Institute Genome Sequencing Center for Infectious Disease"/>
            <person name="Wu L."/>
            <person name="Ma J."/>
        </authorList>
    </citation>
    <scope>NUCLEOTIDE SEQUENCE [LARGE SCALE GENOMIC DNA]</scope>
    <source>
        <strain evidence="3">CCUG 60214</strain>
    </source>
</reference>
<feature type="signal peptide" evidence="1">
    <location>
        <begin position="1"/>
        <end position="26"/>
    </location>
</feature>
<sequence length="84" mass="8022">MRILGRLAVAAGATAAVLLAAPAANAATDTDLKHLAEVVGQGETRAVPLPAVGGLVNSVPIANQVISKLVGGLVNSSGASAIGG</sequence>
<feature type="chain" id="PRO_5046793601" description="Small secreted domain DUF320" evidence="1">
    <location>
        <begin position="27"/>
        <end position="84"/>
    </location>
</feature>
<organism evidence="2 3">
    <name type="scientific">Saccharothrix hoggarensis</name>
    <dbReference type="NCBI Taxonomy" id="913853"/>
    <lineage>
        <taxon>Bacteria</taxon>
        <taxon>Bacillati</taxon>
        <taxon>Actinomycetota</taxon>
        <taxon>Actinomycetes</taxon>
        <taxon>Pseudonocardiales</taxon>
        <taxon>Pseudonocardiaceae</taxon>
        <taxon>Saccharothrix</taxon>
    </lineage>
</organism>
<evidence type="ECO:0000313" key="2">
    <source>
        <dbReference type="EMBL" id="MFD1148951.1"/>
    </source>
</evidence>
<keyword evidence="3" id="KW-1185">Reference proteome</keyword>
<evidence type="ECO:0000313" key="3">
    <source>
        <dbReference type="Proteomes" id="UP001597168"/>
    </source>
</evidence>
<dbReference type="Proteomes" id="UP001597168">
    <property type="component" value="Unassembled WGS sequence"/>
</dbReference>